<accession>A0A1T4V3L7</accession>
<proteinExistence type="predicted"/>
<dbReference type="RefSeq" id="WP_078764928.1">
    <property type="nucleotide sequence ID" value="NZ_FUXZ01000002.1"/>
</dbReference>
<dbReference type="OrthoDB" id="9781616at2"/>
<dbReference type="Proteomes" id="UP000190814">
    <property type="component" value="Unassembled WGS sequence"/>
</dbReference>
<gene>
    <name evidence="1" type="ORF">SAMN02745111_00027</name>
</gene>
<dbReference type="AlphaFoldDB" id="A0A1T4V3L7"/>
<dbReference type="PANTHER" id="PTHR36454:SF1">
    <property type="entry name" value="DUF1015 DOMAIN-CONTAINING PROTEIN"/>
    <property type="match status" value="1"/>
</dbReference>
<dbReference type="STRING" id="39495.SAMN02745111_00027"/>
<evidence type="ECO:0000313" key="1">
    <source>
        <dbReference type="EMBL" id="SKA59580.1"/>
    </source>
</evidence>
<dbReference type="Pfam" id="PF06245">
    <property type="entry name" value="DUF1015"/>
    <property type="match status" value="1"/>
</dbReference>
<organism evidence="1 2">
    <name type="scientific">Eubacterium uniforme</name>
    <dbReference type="NCBI Taxonomy" id="39495"/>
    <lineage>
        <taxon>Bacteria</taxon>
        <taxon>Bacillati</taxon>
        <taxon>Bacillota</taxon>
        <taxon>Clostridia</taxon>
        <taxon>Eubacteriales</taxon>
        <taxon>Eubacteriaceae</taxon>
        <taxon>Eubacterium</taxon>
    </lineage>
</organism>
<dbReference type="PANTHER" id="PTHR36454">
    <property type="entry name" value="LMO2823 PROTEIN"/>
    <property type="match status" value="1"/>
</dbReference>
<sequence>MAKIKPFKCVRPRKDLARDVAALPYDVYNSEEARDEVFGKPYSFLNIDRAETQFDKSVNIYDKKVYEKARDLFNEHVEKGVYLEDEDDAYYIYELTMDGRSQSGIVAVASVDDYLDGTIKKHENTLAKKEQDRINHVDTMSAQTGPIFLAYRDIETVNKVVEKVKKEEPIYNFTSDDGIIHRAWKISDKEDLGVITEGFAESDGLYIADGHHRAASAVKVALKRREANPEFTGDEEFNYFLSVIFPESELMIMDYNRVVKDLNGLSERELIEKLKENFDVKKTSYEFCEDGKVKIEDDKNSLKFASIKPANKGEVAMFLGNAWYKLIAHENIKSDDPVKGLDVAIVSDYILGPIFNITDLKNDPRIDFVGGIRGLCELERRCKNDMRVAFAMYPTSIQELFAVADAGMLMPPKSTWFEPKLRSGLFIHRF</sequence>
<dbReference type="PIRSF" id="PIRSF033563">
    <property type="entry name" value="UCP033563"/>
    <property type="match status" value="1"/>
</dbReference>
<protein>
    <submittedName>
        <fullName evidence="1">Uncharacterized conserved protein, DUF1015 family</fullName>
    </submittedName>
</protein>
<reference evidence="1 2" key="1">
    <citation type="submission" date="2017-02" db="EMBL/GenBank/DDBJ databases">
        <authorList>
            <person name="Peterson S.W."/>
        </authorList>
    </citation>
    <scope>NUCLEOTIDE SEQUENCE [LARGE SCALE GENOMIC DNA]</scope>
    <source>
        <strain evidence="1 2">ATCC 35992</strain>
    </source>
</reference>
<name>A0A1T4V3L7_9FIRM</name>
<keyword evidence="2" id="KW-1185">Reference proteome</keyword>
<evidence type="ECO:0000313" key="2">
    <source>
        <dbReference type="Proteomes" id="UP000190814"/>
    </source>
</evidence>
<dbReference type="EMBL" id="FUXZ01000002">
    <property type="protein sequence ID" value="SKA59580.1"/>
    <property type="molecule type" value="Genomic_DNA"/>
</dbReference>
<dbReference type="InterPro" id="IPR008323">
    <property type="entry name" value="UCP033563"/>
</dbReference>